<reference evidence="7 8" key="1">
    <citation type="journal article" date="2020" name="Front. Microbiol.">
        <title>Single-cell genomics of novel Actinobacteria with the Wood-Ljungdahl pathway discovered in a serpentinizing system.</title>
        <authorList>
            <person name="Merino N."/>
            <person name="Kawai M."/>
            <person name="Boyd E.S."/>
            <person name="Colman D.R."/>
            <person name="McGlynn S.E."/>
            <person name="Nealson K.H."/>
            <person name="Kurokawa K."/>
            <person name="Hongoh Y."/>
        </authorList>
    </citation>
    <scope>NUCLEOTIDE SEQUENCE [LARGE SCALE GENOMIC DNA]</scope>
    <source>
        <strain evidence="7 8">S42</strain>
    </source>
</reference>
<evidence type="ECO:0000256" key="3">
    <source>
        <dbReference type="ARBA" id="ARBA00022722"/>
    </source>
</evidence>
<gene>
    <name evidence="7" type="ORF">HKBW3S42_00169</name>
</gene>
<keyword evidence="1" id="KW-0597">Phosphoprotein</keyword>
<name>A0A6V8PHV5_9ACTN</name>
<dbReference type="InterPro" id="IPR051813">
    <property type="entry name" value="HepT_RNase_toxin"/>
</dbReference>
<dbReference type="EMBL" id="BLSA01000011">
    <property type="protein sequence ID" value="GFP31863.1"/>
    <property type="molecule type" value="Genomic_DNA"/>
</dbReference>
<proteinExistence type="inferred from homology"/>
<dbReference type="PANTHER" id="PTHR34139:SF1">
    <property type="entry name" value="RNASE MJ1380-RELATED"/>
    <property type="match status" value="1"/>
</dbReference>
<organism evidence="7 8">
    <name type="scientific">Candidatus Hakubella thermalkaliphila</name>
    <dbReference type="NCBI Taxonomy" id="2754717"/>
    <lineage>
        <taxon>Bacteria</taxon>
        <taxon>Bacillati</taxon>
        <taxon>Actinomycetota</taxon>
        <taxon>Actinomycetota incertae sedis</taxon>
        <taxon>Candidatus Hakubellales</taxon>
        <taxon>Candidatus Hakubellaceae</taxon>
        <taxon>Candidatus Hakubella</taxon>
    </lineage>
</organism>
<evidence type="ECO:0000313" key="7">
    <source>
        <dbReference type="EMBL" id="GFP31863.1"/>
    </source>
</evidence>
<comment type="caution">
    <text evidence="7">The sequence shown here is derived from an EMBL/GenBank/DDBJ whole genome shotgun (WGS) entry which is preliminary data.</text>
</comment>
<accession>A0A6V8PHV5</accession>
<keyword evidence="5" id="KW-0378">Hydrolase</keyword>
<dbReference type="GO" id="GO:0016787">
    <property type="term" value="F:hydrolase activity"/>
    <property type="evidence" value="ECO:0007669"/>
    <property type="project" value="UniProtKB-KW"/>
</dbReference>
<dbReference type="GO" id="GO:0004540">
    <property type="term" value="F:RNA nuclease activity"/>
    <property type="evidence" value="ECO:0007669"/>
    <property type="project" value="InterPro"/>
</dbReference>
<evidence type="ECO:0000256" key="6">
    <source>
        <dbReference type="ARBA" id="ARBA00024207"/>
    </source>
</evidence>
<evidence type="ECO:0000256" key="4">
    <source>
        <dbReference type="ARBA" id="ARBA00022741"/>
    </source>
</evidence>
<keyword evidence="3" id="KW-0540">Nuclease</keyword>
<dbReference type="PANTHER" id="PTHR34139">
    <property type="entry name" value="UPF0331 PROTEIN MJ0127"/>
    <property type="match status" value="1"/>
</dbReference>
<comment type="similarity">
    <text evidence="6">Belongs to the HepT RNase toxin family.</text>
</comment>
<evidence type="ECO:0000256" key="2">
    <source>
        <dbReference type="ARBA" id="ARBA00022649"/>
    </source>
</evidence>
<sequence>MRNHRLYVKDIFQAMESIEKFVEGMEFEDFKRDDKTLSAVIRKFEIIGEATKNLPDTIKEKHTMVPWKEMAGMRDRLIHFYFGIKHDLVWRTIKDVIPQVKPLMRKILEEFEK</sequence>
<evidence type="ECO:0008006" key="9">
    <source>
        <dbReference type="Google" id="ProtNLM"/>
    </source>
</evidence>
<dbReference type="GO" id="GO:0000166">
    <property type="term" value="F:nucleotide binding"/>
    <property type="evidence" value="ECO:0007669"/>
    <property type="project" value="UniProtKB-KW"/>
</dbReference>
<dbReference type="Proteomes" id="UP000568877">
    <property type="component" value="Unassembled WGS sequence"/>
</dbReference>
<dbReference type="InterPro" id="IPR008201">
    <property type="entry name" value="HepT-like"/>
</dbReference>
<keyword evidence="2" id="KW-1277">Toxin-antitoxin system</keyword>
<evidence type="ECO:0000313" key="8">
    <source>
        <dbReference type="Proteomes" id="UP000568877"/>
    </source>
</evidence>
<keyword evidence="4" id="KW-0547">Nucleotide-binding</keyword>
<dbReference type="Gene3D" id="1.20.120.580">
    <property type="entry name" value="bsu32300-like"/>
    <property type="match status" value="1"/>
</dbReference>
<dbReference type="InterPro" id="IPR037038">
    <property type="entry name" value="HepT-like_sf"/>
</dbReference>
<dbReference type="AlphaFoldDB" id="A0A6V8PHV5"/>
<evidence type="ECO:0000256" key="1">
    <source>
        <dbReference type="ARBA" id="ARBA00022553"/>
    </source>
</evidence>
<dbReference type="Pfam" id="PF01934">
    <property type="entry name" value="HepT-like"/>
    <property type="match status" value="1"/>
</dbReference>
<protein>
    <recommendedName>
        <fullName evidence="9">DUF86 domain-containing protein</fullName>
    </recommendedName>
</protein>
<dbReference type="GO" id="GO:0110001">
    <property type="term" value="C:toxin-antitoxin complex"/>
    <property type="evidence" value="ECO:0007669"/>
    <property type="project" value="InterPro"/>
</dbReference>
<evidence type="ECO:0000256" key="5">
    <source>
        <dbReference type="ARBA" id="ARBA00022801"/>
    </source>
</evidence>